<gene>
    <name evidence="8" type="ORF">HUE88_07750</name>
</gene>
<sequence length="271" mass="30887">MTKIYVWSLFTRLFHILLVIAVGVVFVLAEFENLLSYHAIVGYTIGLLFLFRIIWGFMDVRYSKFKDFNFNLKDLIEYMFGLFGEKKEYMGHNPASSWAIVAMIILGLASVVTGVVVYGTQEGMGLLSFLNISLFKDMDFFEDVHELFSNAFMGVIFIHVAGVVIDKLLHKSKAVESMVDGYKYGDEKSLKLTLLQKLFGVLWIASSIFLLIYLLSNPSNVLVADNNRAVNYKVEHKLFYDECVSCHTLYPPNLLPSSSWVKMMDNETTAQ</sequence>
<dbReference type="GO" id="GO:0022904">
    <property type="term" value="P:respiratory electron transport chain"/>
    <property type="evidence" value="ECO:0007669"/>
    <property type="project" value="InterPro"/>
</dbReference>
<keyword evidence="2" id="KW-1003">Cell membrane</keyword>
<comment type="subcellular location">
    <subcellularLocation>
        <location evidence="1">Cell membrane</location>
        <topology evidence="1">Multi-pass membrane protein</topology>
    </subcellularLocation>
</comment>
<dbReference type="KEGG" id="sbal:HUE88_07750"/>
<evidence type="ECO:0000256" key="3">
    <source>
        <dbReference type="ARBA" id="ARBA00022692"/>
    </source>
</evidence>
<dbReference type="RefSeq" id="WP_194368151.1">
    <property type="nucleotide sequence ID" value="NZ_CP054492.1"/>
</dbReference>
<dbReference type="GO" id="GO:0009055">
    <property type="term" value="F:electron transfer activity"/>
    <property type="evidence" value="ECO:0007669"/>
    <property type="project" value="InterPro"/>
</dbReference>
<dbReference type="GO" id="GO:0005886">
    <property type="term" value="C:plasma membrane"/>
    <property type="evidence" value="ECO:0007669"/>
    <property type="project" value="UniProtKB-SubCell"/>
</dbReference>
<evidence type="ECO:0000313" key="9">
    <source>
        <dbReference type="Proteomes" id="UP000593994"/>
    </source>
</evidence>
<evidence type="ECO:0000256" key="6">
    <source>
        <dbReference type="SAM" id="Phobius"/>
    </source>
</evidence>
<evidence type="ECO:0000256" key="4">
    <source>
        <dbReference type="ARBA" id="ARBA00022989"/>
    </source>
</evidence>
<evidence type="ECO:0000313" key="8">
    <source>
        <dbReference type="EMBL" id="QOY51036.1"/>
    </source>
</evidence>
<keyword evidence="9" id="KW-1185">Reference proteome</keyword>
<feature type="transmembrane region" description="Helical" evidence="6">
    <location>
        <begin position="35"/>
        <end position="55"/>
    </location>
</feature>
<feature type="transmembrane region" description="Helical" evidence="6">
    <location>
        <begin position="12"/>
        <end position="29"/>
    </location>
</feature>
<organism evidence="8 9">
    <name type="scientific">Candidatus Sulfurimonas baltica</name>
    <dbReference type="NCBI Taxonomy" id="2740404"/>
    <lineage>
        <taxon>Bacteria</taxon>
        <taxon>Pseudomonadati</taxon>
        <taxon>Campylobacterota</taxon>
        <taxon>Epsilonproteobacteria</taxon>
        <taxon>Campylobacterales</taxon>
        <taxon>Sulfurimonadaceae</taxon>
        <taxon>Sulfurimonas</taxon>
    </lineage>
</organism>
<dbReference type="InterPro" id="IPR011577">
    <property type="entry name" value="Cyt_b561_bac/Ni-Hgenase"/>
</dbReference>
<keyword evidence="5 6" id="KW-0472">Membrane</keyword>
<evidence type="ECO:0000256" key="5">
    <source>
        <dbReference type="ARBA" id="ARBA00023136"/>
    </source>
</evidence>
<evidence type="ECO:0000256" key="1">
    <source>
        <dbReference type="ARBA" id="ARBA00004651"/>
    </source>
</evidence>
<feature type="transmembrane region" description="Helical" evidence="6">
    <location>
        <begin position="95"/>
        <end position="118"/>
    </location>
</feature>
<feature type="transmembrane region" description="Helical" evidence="6">
    <location>
        <begin position="198"/>
        <end position="216"/>
    </location>
</feature>
<dbReference type="PANTHER" id="PTHR30485">
    <property type="entry name" value="NI/FE-HYDROGENASE 1 B-TYPE CYTOCHROME SUBUNIT"/>
    <property type="match status" value="1"/>
</dbReference>
<reference evidence="8 9" key="1">
    <citation type="submission" date="2020-05" db="EMBL/GenBank/DDBJ databases">
        <title>Sulfurimonas marisnigri, sp. nov., and Sulfurimonas baltica, sp. nov., manganese oxide reducing chemolithoautotrophs of the class Epsilonproteobacteria isolated from the pelagic redoxclines of the Black and Baltic Seas and emended description of the genus Sulfurimonas.</title>
        <authorList>
            <person name="Henkel J.V."/>
            <person name="Laudan C."/>
            <person name="Werner J."/>
            <person name="Neu T."/>
            <person name="Plewe S."/>
            <person name="Sproer C."/>
            <person name="Bunk B."/>
            <person name="Schulz-Vogt H.N."/>
        </authorList>
    </citation>
    <scope>NUCLEOTIDE SEQUENCE [LARGE SCALE GENOMIC DNA]</scope>
    <source>
        <strain evidence="8 9">GD2</strain>
    </source>
</reference>
<dbReference type="AlphaFoldDB" id="A0A7S7LT22"/>
<dbReference type="Gene3D" id="1.20.950.20">
    <property type="entry name" value="Transmembrane di-heme cytochromes, Chain C"/>
    <property type="match status" value="1"/>
</dbReference>
<name>A0A7S7LT22_9BACT</name>
<dbReference type="PANTHER" id="PTHR30485:SF2">
    <property type="entry name" value="BLL0597 PROTEIN"/>
    <property type="match status" value="1"/>
</dbReference>
<accession>A0A7S7LT22</accession>
<dbReference type="SUPFAM" id="SSF81342">
    <property type="entry name" value="Transmembrane di-heme cytochromes"/>
    <property type="match status" value="1"/>
</dbReference>
<dbReference type="EMBL" id="CP054492">
    <property type="protein sequence ID" value="QOY51036.1"/>
    <property type="molecule type" value="Genomic_DNA"/>
</dbReference>
<dbReference type="Proteomes" id="UP000593994">
    <property type="component" value="Chromosome"/>
</dbReference>
<dbReference type="Pfam" id="PF01292">
    <property type="entry name" value="Ni_hydr_CYTB"/>
    <property type="match status" value="1"/>
</dbReference>
<dbReference type="GO" id="GO:0020037">
    <property type="term" value="F:heme binding"/>
    <property type="evidence" value="ECO:0007669"/>
    <property type="project" value="TreeGrafter"/>
</dbReference>
<dbReference type="InterPro" id="IPR051542">
    <property type="entry name" value="Hydrogenase_cytochrome"/>
</dbReference>
<evidence type="ECO:0000259" key="7">
    <source>
        <dbReference type="Pfam" id="PF01292"/>
    </source>
</evidence>
<keyword evidence="4 6" id="KW-1133">Transmembrane helix</keyword>
<keyword evidence="3 6" id="KW-0812">Transmembrane</keyword>
<dbReference type="InterPro" id="IPR016174">
    <property type="entry name" value="Di-haem_cyt_TM"/>
</dbReference>
<evidence type="ECO:0000256" key="2">
    <source>
        <dbReference type="ARBA" id="ARBA00022475"/>
    </source>
</evidence>
<feature type="transmembrane region" description="Helical" evidence="6">
    <location>
        <begin position="147"/>
        <end position="165"/>
    </location>
</feature>
<dbReference type="InterPro" id="IPR018588">
    <property type="entry name" value="Dihaem_cytochrome-c"/>
</dbReference>
<dbReference type="Pfam" id="PF09626">
    <property type="entry name" value="DHC"/>
    <property type="match status" value="1"/>
</dbReference>
<protein>
    <submittedName>
        <fullName evidence="8">Cytochrome b/b6 domain-containing protein</fullName>
    </submittedName>
</protein>
<feature type="domain" description="Cytochrome b561 bacterial/Ni-hydrogenase" evidence="7">
    <location>
        <begin position="6"/>
        <end position="181"/>
    </location>
</feature>
<proteinExistence type="predicted"/>